<dbReference type="EMBL" id="JADFTS010000004">
    <property type="protein sequence ID" value="KAF9610920.1"/>
    <property type="molecule type" value="Genomic_DNA"/>
</dbReference>
<evidence type="ECO:0000313" key="1">
    <source>
        <dbReference type="EMBL" id="KAF9610920.1"/>
    </source>
</evidence>
<name>A0A835I3G6_9MAGN</name>
<dbReference type="Proteomes" id="UP000631114">
    <property type="component" value="Unassembled WGS sequence"/>
</dbReference>
<dbReference type="AlphaFoldDB" id="A0A835I3G6"/>
<keyword evidence="2" id="KW-1185">Reference proteome</keyword>
<accession>A0A835I3G6</accession>
<organism evidence="1 2">
    <name type="scientific">Coptis chinensis</name>
    <dbReference type="NCBI Taxonomy" id="261450"/>
    <lineage>
        <taxon>Eukaryota</taxon>
        <taxon>Viridiplantae</taxon>
        <taxon>Streptophyta</taxon>
        <taxon>Embryophyta</taxon>
        <taxon>Tracheophyta</taxon>
        <taxon>Spermatophyta</taxon>
        <taxon>Magnoliopsida</taxon>
        <taxon>Ranunculales</taxon>
        <taxon>Ranunculaceae</taxon>
        <taxon>Coptidoideae</taxon>
        <taxon>Coptis</taxon>
    </lineage>
</organism>
<evidence type="ECO:0000313" key="2">
    <source>
        <dbReference type="Proteomes" id="UP000631114"/>
    </source>
</evidence>
<gene>
    <name evidence="1" type="ORF">IFM89_025730</name>
</gene>
<sequence>MVLSSIDPKRGTIVAIIGGTRNLVFCRPGRDNAWYSLKGVATPGISAFAEPFLNITVFNDIFYVVDKLGQVYYVHGLNGLDPCTKFLINAPPFESFYHKHYR</sequence>
<proteinExistence type="predicted"/>
<protein>
    <submittedName>
        <fullName evidence="1">Uncharacterized protein</fullName>
    </submittedName>
</protein>
<comment type="caution">
    <text evidence="1">The sequence shown here is derived from an EMBL/GenBank/DDBJ whole genome shotgun (WGS) entry which is preliminary data.</text>
</comment>
<reference evidence="1 2" key="1">
    <citation type="submission" date="2020-10" db="EMBL/GenBank/DDBJ databases">
        <title>The Coptis chinensis genome and diversification of protoberbering-type alkaloids.</title>
        <authorList>
            <person name="Wang B."/>
            <person name="Shu S."/>
            <person name="Song C."/>
            <person name="Liu Y."/>
        </authorList>
    </citation>
    <scope>NUCLEOTIDE SEQUENCE [LARGE SCALE GENOMIC DNA]</scope>
    <source>
        <strain evidence="1">HL-2020</strain>
        <tissue evidence="1">Leaf</tissue>
    </source>
</reference>